<feature type="transmembrane region" description="Helical" evidence="7">
    <location>
        <begin position="325"/>
        <end position="344"/>
    </location>
</feature>
<keyword evidence="3" id="KW-1003">Cell membrane</keyword>
<evidence type="ECO:0000313" key="10">
    <source>
        <dbReference type="Proteomes" id="UP000257055"/>
    </source>
</evidence>
<name>A0A3D8TPJ0_9LIST</name>
<evidence type="ECO:0000259" key="8">
    <source>
        <dbReference type="PROSITE" id="PS50850"/>
    </source>
</evidence>
<dbReference type="RefSeq" id="WP_115753002.1">
    <property type="nucleotide sequence ID" value="NZ_LARY01000002.1"/>
</dbReference>
<evidence type="ECO:0000256" key="5">
    <source>
        <dbReference type="ARBA" id="ARBA00022989"/>
    </source>
</evidence>
<dbReference type="EMBL" id="LARY01000002">
    <property type="protein sequence ID" value="RDX00760.1"/>
    <property type="molecule type" value="Genomic_DNA"/>
</dbReference>
<feature type="transmembrane region" description="Helical" evidence="7">
    <location>
        <begin position="537"/>
        <end position="556"/>
    </location>
</feature>
<feature type="transmembrane region" description="Helical" evidence="7">
    <location>
        <begin position="131"/>
        <end position="152"/>
    </location>
</feature>
<feature type="transmembrane region" description="Helical" evidence="7">
    <location>
        <begin position="192"/>
        <end position="212"/>
    </location>
</feature>
<proteinExistence type="predicted"/>
<dbReference type="InterPro" id="IPR004638">
    <property type="entry name" value="EmrB-like"/>
</dbReference>
<evidence type="ECO:0000256" key="7">
    <source>
        <dbReference type="SAM" id="Phobius"/>
    </source>
</evidence>
<evidence type="ECO:0000256" key="4">
    <source>
        <dbReference type="ARBA" id="ARBA00022692"/>
    </source>
</evidence>
<dbReference type="SUPFAM" id="SSF103473">
    <property type="entry name" value="MFS general substrate transporter"/>
    <property type="match status" value="1"/>
</dbReference>
<dbReference type="GO" id="GO:0022857">
    <property type="term" value="F:transmembrane transporter activity"/>
    <property type="evidence" value="ECO:0007669"/>
    <property type="project" value="InterPro"/>
</dbReference>
<comment type="caution">
    <text evidence="9">The sequence shown here is derived from an EMBL/GenBank/DDBJ whole genome shotgun (WGS) entry which is preliminary data.</text>
</comment>
<keyword evidence="2" id="KW-0813">Transport</keyword>
<keyword evidence="4 7" id="KW-0812">Transmembrane</keyword>
<feature type="domain" description="Major facilitator superfamily (MFS) profile" evidence="8">
    <location>
        <begin position="6"/>
        <end position="439"/>
    </location>
</feature>
<dbReference type="Pfam" id="PF07690">
    <property type="entry name" value="MFS_1"/>
    <property type="match status" value="1"/>
</dbReference>
<dbReference type="PANTHER" id="PTHR42718:SF46">
    <property type="entry name" value="BLR6921 PROTEIN"/>
    <property type="match status" value="1"/>
</dbReference>
<evidence type="ECO:0000256" key="3">
    <source>
        <dbReference type="ARBA" id="ARBA00022475"/>
    </source>
</evidence>
<evidence type="ECO:0000256" key="2">
    <source>
        <dbReference type="ARBA" id="ARBA00022448"/>
    </source>
</evidence>
<organism evidence="9 10">
    <name type="scientific">Listeria kieliensis</name>
    <dbReference type="NCBI Taxonomy" id="1621700"/>
    <lineage>
        <taxon>Bacteria</taxon>
        <taxon>Bacillati</taxon>
        <taxon>Bacillota</taxon>
        <taxon>Bacilli</taxon>
        <taxon>Bacillales</taxon>
        <taxon>Listeriaceae</taxon>
        <taxon>Listeria</taxon>
    </lineage>
</organism>
<feature type="transmembrane region" description="Helical" evidence="7">
    <location>
        <begin position="72"/>
        <end position="91"/>
    </location>
</feature>
<reference evidence="10" key="1">
    <citation type="submission" date="2015-04" db="EMBL/GenBank/DDBJ databases">
        <authorList>
            <person name="Schardt J."/>
            <person name="Mueller-Herbst S."/>
            <person name="Scherer S."/>
            <person name="Huptas C."/>
        </authorList>
    </citation>
    <scope>NUCLEOTIDE SEQUENCE [LARGE SCALE GENOMIC DNA]</scope>
    <source>
        <strain evidence="10">Kiel-L1</strain>
    </source>
</reference>
<dbReference type="CDD" id="cd17321">
    <property type="entry name" value="MFS_MMR_MDR_like"/>
    <property type="match status" value="1"/>
</dbReference>
<evidence type="ECO:0000313" key="9">
    <source>
        <dbReference type="EMBL" id="RDX00760.1"/>
    </source>
</evidence>
<accession>A0A3D8TPJ0</accession>
<dbReference type="InterPro" id="IPR011701">
    <property type="entry name" value="MFS"/>
</dbReference>
<keyword evidence="5 7" id="KW-1133">Transmembrane helix</keyword>
<comment type="subcellular location">
    <subcellularLocation>
        <location evidence="1">Cell membrane</location>
        <topology evidence="1">Multi-pass membrane protein</topology>
    </subcellularLocation>
</comment>
<feature type="transmembrane region" description="Helical" evidence="7">
    <location>
        <begin position="158"/>
        <end position="180"/>
    </location>
</feature>
<keyword evidence="10" id="KW-1185">Reference proteome</keyword>
<feature type="transmembrane region" description="Helical" evidence="7">
    <location>
        <begin position="260"/>
        <end position="284"/>
    </location>
</feature>
<dbReference type="AlphaFoldDB" id="A0A3D8TPJ0"/>
<dbReference type="Gene3D" id="1.20.1720.10">
    <property type="entry name" value="Multidrug resistance protein D"/>
    <property type="match status" value="1"/>
</dbReference>
<feature type="transmembrane region" description="Helical" evidence="7">
    <location>
        <begin position="296"/>
        <end position="318"/>
    </location>
</feature>
<feature type="transmembrane region" description="Helical" evidence="7">
    <location>
        <begin position="97"/>
        <end position="119"/>
    </location>
</feature>
<feature type="transmembrane region" description="Helical" evidence="7">
    <location>
        <begin position="42"/>
        <end position="60"/>
    </location>
</feature>
<keyword evidence="6 7" id="KW-0472">Membrane</keyword>
<dbReference type="PANTHER" id="PTHR42718">
    <property type="entry name" value="MAJOR FACILITATOR SUPERFAMILY MULTIDRUG TRANSPORTER MFSC"/>
    <property type="match status" value="1"/>
</dbReference>
<dbReference type="Gene3D" id="1.20.1250.20">
    <property type="entry name" value="MFS general substrate transporter like domains"/>
    <property type="match status" value="1"/>
</dbReference>
<gene>
    <name evidence="9" type="ORF">UR08_07190</name>
</gene>
<protein>
    <recommendedName>
        <fullName evidence="8">Major facilitator superfamily (MFS) profile domain-containing protein</fullName>
    </recommendedName>
</protein>
<dbReference type="PRINTS" id="PR01036">
    <property type="entry name" value="TCRTETB"/>
</dbReference>
<dbReference type="NCBIfam" id="TIGR00711">
    <property type="entry name" value="efflux_EmrB"/>
    <property type="match status" value="1"/>
</dbReference>
<dbReference type="GO" id="GO:0005886">
    <property type="term" value="C:plasma membrane"/>
    <property type="evidence" value="ECO:0007669"/>
    <property type="project" value="UniProtKB-SubCell"/>
</dbReference>
<evidence type="ECO:0000256" key="6">
    <source>
        <dbReference type="ARBA" id="ARBA00023136"/>
    </source>
</evidence>
<evidence type="ECO:0000256" key="1">
    <source>
        <dbReference type="ARBA" id="ARBA00004651"/>
    </source>
</evidence>
<dbReference type="InterPro" id="IPR036259">
    <property type="entry name" value="MFS_trans_sf"/>
</dbReference>
<dbReference type="InterPro" id="IPR020846">
    <property type="entry name" value="MFS_dom"/>
</dbReference>
<feature type="transmembrane region" description="Helical" evidence="7">
    <location>
        <begin position="350"/>
        <end position="376"/>
    </location>
</feature>
<feature type="transmembrane region" description="Helical" evidence="7">
    <location>
        <begin position="397"/>
        <end position="415"/>
    </location>
</feature>
<dbReference type="PROSITE" id="PS50850">
    <property type="entry name" value="MFS"/>
    <property type="match status" value="1"/>
</dbReference>
<feature type="transmembrane region" description="Helical" evidence="7">
    <location>
        <begin position="7"/>
        <end position="30"/>
    </location>
</feature>
<feature type="transmembrane region" description="Helical" evidence="7">
    <location>
        <begin position="218"/>
        <end position="239"/>
    </location>
</feature>
<sequence>MKTKFTIIAMCIGIFLCMLDTTIMNITLPAIQKGMSVDLNTLSWALNIYTISFAVFTIPLGRIAEILGRHRVYIIGLFIFLLGSVGCGFSKDVYQLIAFRAAQSIGAAIVFPTSMVIGISTTTIEKRQNVIAALGVTQGLAAALGPTIGGIVTQYLGWRWVFIINIPLIAIALFICLFSLKLKNEERTFAKIDVVGAILSMLFLFSLTLGLVKGREWSWFSAPIILLLASSLIFLLLFIKYEKQCKEPMIPINLFKNRQFIGASLTVVLSNLFLIGVTVLLPTFLTKIQGENELRAALLVTPISAMIFIFSPIAAILIKKLGSRVVIFSGFFAMTLAYVSLAYLDVSKSYTQMMISCLLLGFGYGIIVGPITVLAASDFTGELLTASQSVIGVLRQIGTVLAVAIFVSSLTANISSAKEQALRYSEIEINKLQIPNENKKIMQKQTEKQILSEIRDTASTQHISAGERDAIIEKNYQKTLGNLEGSELNKAAREQIKRKVVKQVDAKIKKINEAINKTIIKIKNYTQQNISDAFLILYKWSIPFIFISCFISAYFFRARTRE</sequence>
<dbReference type="Proteomes" id="UP000257055">
    <property type="component" value="Unassembled WGS sequence"/>
</dbReference>